<sequence length="343" mass="38049">MVEGYAGLYNFAQPLWVVAGSRLYPHRPQATLNIQQDMAADFSGPFSGRTGAGELLRLLNQPDHPSRSRIFTALKWYNHANESQAGADRELLNLAVAFEALFNLPAGAKSDRLADSISLILGRPERIQDWATQFYAARSRVAHEGVARELYYRPAAKQKSAGDERFGSLMLSGRTIFQLCMATLLRGMALSDEAHLSEKLVSNTDRYRRICARLSESEADPPQGLAAIELIVEQIGQHRYVQSTPIDIDLMLGALRRAAAAALSCEPPPRAPIEEALRRCATPATATDLFERLDGVRQLADAFKAANVAALSAHERVLQLLTAEVWDQTFRTYFALKRDREPQ</sequence>
<comment type="caution">
    <text evidence="1">The sequence shown here is derived from an EMBL/GenBank/DDBJ whole genome shotgun (WGS) entry which is preliminary data.</text>
</comment>
<dbReference type="Proteomes" id="UP000254101">
    <property type="component" value="Unassembled WGS sequence"/>
</dbReference>
<dbReference type="OrthoDB" id="9553538at2"/>
<evidence type="ECO:0000313" key="2">
    <source>
        <dbReference type="Proteomes" id="UP000254101"/>
    </source>
</evidence>
<accession>A0A395LKE3</accession>
<proteinExistence type="predicted"/>
<keyword evidence="2" id="KW-1185">Reference proteome</keyword>
<gene>
    <name evidence="1" type="ORF">DL238_07445</name>
</gene>
<dbReference type="AlphaFoldDB" id="A0A395LKE3"/>
<protein>
    <submittedName>
        <fullName evidence="1">Uncharacterized protein</fullName>
    </submittedName>
</protein>
<organism evidence="1 2">
    <name type="scientific">Alteriqipengyuania lutimaris</name>
    <dbReference type="NCBI Taxonomy" id="1538146"/>
    <lineage>
        <taxon>Bacteria</taxon>
        <taxon>Pseudomonadati</taxon>
        <taxon>Pseudomonadota</taxon>
        <taxon>Alphaproteobacteria</taxon>
        <taxon>Sphingomonadales</taxon>
        <taxon>Erythrobacteraceae</taxon>
        <taxon>Alteriqipengyuania</taxon>
    </lineage>
</organism>
<dbReference type="EMBL" id="QRBB01000001">
    <property type="protein sequence ID" value="RDS77458.1"/>
    <property type="molecule type" value="Genomic_DNA"/>
</dbReference>
<reference evidence="1 2" key="1">
    <citation type="submission" date="2018-07" db="EMBL/GenBank/DDBJ databases">
        <title>Erythrobacter nanhaiensis sp. nov., a novel member of the genus Erythrobacter isolated from the South China Sea.</title>
        <authorList>
            <person name="Chen X."/>
            <person name="Liu J."/>
        </authorList>
    </citation>
    <scope>NUCLEOTIDE SEQUENCE [LARGE SCALE GENOMIC DNA]</scope>
    <source>
        <strain evidence="1 2">S-5</strain>
    </source>
</reference>
<name>A0A395LKE3_9SPHN</name>
<dbReference type="RefSeq" id="WP_115491676.1">
    <property type="nucleotide sequence ID" value="NZ_JACHWW010000001.1"/>
</dbReference>
<evidence type="ECO:0000313" key="1">
    <source>
        <dbReference type="EMBL" id="RDS77458.1"/>
    </source>
</evidence>